<reference evidence="10 11" key="1">
    <citation type="journal article" date="2014" name="Genome Announc.">
        <title>Complete Genome Sequence of Hyphomicrobium nitrativorans Strain NL23, a Denitrifying Bacterium Isolated from Biofilm of a Methanol-Fed Denitrification System Treating Seawater at the Montreal Biodome.</title>
        <authorList>
            <person name="Martineau C."/>
            <person name="Villeneuve C."/>
            <person name="Mauffrey F."/>
            <person name="Villemur R."/>
        </authorList>
    </citation>
    <scope>NUCLEOTIDE SEQUENCE [LARGE SCALE GENOMIC DNA]</scope>
    <source>
        <strain evidence="10">NL23</strain>
    </source>
</reference>
<dbReference type="STRING" id="1029756.W911_00645"/>
<evidence type="ECO:0000256" key="7">
    <source>
        <dbReference type="PROSITE-ProRule" id="PRU01373"/>
    </source>
</evidence>
<dbReference type="PROSITE" id="PS51257">
    <property type="entry name" value="PROKAR_LIPOPROTEIN"/>
    <property type="match status" value="1"/>
</dbReference>
<protein>
    <recommendedName>
        <fullName evidence="9">L,D-TPase catalytic domain-containing protein</fullName>
    </recommendedName>
</protein>
<comment type="similarity">
    <text evidence="2">Belongs to the YkuD family.</text>
</comment>
<dbReference type="AlphaFoldDB" id="V5S900"/>
<sequence length="338" mass="37863">MRLSVLNRSEGFPRGLRRLAPKLVAGLCAAFLAACSSMPEILHHSENPLSPETVALIGQKGMQPGAPIFVRIFKEESELEVWKMRDDSRYYHFKTYPICNWSGELGPKLKEGDKQAPEGFYTVSQTQLNPNSKYYLAFNLGFPNAYDRAHGRTGQALMVHGDCKSAGCYAMTDALAEEIYALARDSLRGGQESFEVHAYPFRMTQEKLDRFKKHRWYGFWRTMKEGYDFFEVNRVPPAIAVCERRYVVNALYEPGVQLDPAGACPRFKRPQLAPFSPRPAEWQLANERLTMPGPRTRVAREVAADATRAQSIFATTTGSLGESRGMPPGASALGFVPP</sequence>
<evidence type="ECO:0000256" key="3">
    <source>
        <dbReference type="ARBA" id="ARBA00022679"/>
    </source>
</evidence>
<dbReference type="KEGG" id="hni:W911_00645"/>
<dbReference type="UniPathway" id="UPA00219"/>
<dbReference type="PROSITE" id="PS52029">
    <property type="entry name" value="LD_TPASE"/>
    <property type="match status" value="1"/>
</dbReference>
<gene>
    <name evidence="10" type="ORF">W911_00645</name>
</gene>
<feature type="region of interest" description="Disordered" evidence="8">
    <location>
        <begin position="318"/>
        <end position="338"/>
    </location>
</feature>
<evidence type="ECO:0000256" key="4">
    <source>
        <dbReference type="ARBA" id="ARBA00022960"/>
    </source>
</evidence>
<dbReference type="InterPro" id="IPR038063">
    <property type="entry name" value="Transpep_catalytic_dom"/>
</dbReference>
<name>V5S900_9HYPH</name>
<evidence type="ECO:0000256" key="1">
    <source>
        <dbReference type="ARBA" id="ARBA00004752"/>
    </source>
</evidence>
<accession>V5S900</accession>
<feature type="active site" description="Nucleophile" evidence="7">
    <location>
        <position position="168"/>
    </location>
</feature>
<organism evidence="10 11">
    <name type="scientific">Hyphomicrobium nitrativorans NL23</name>
    <dbReference type="NCBI Taxonomy" id="1029756"/>
    <lineage>
        <taxon>Bacteria</taxon>
        <taxon>Pseudomonadati</taxon>
        <taxon>Pseudomonadota</taxon>
        <taxon>Alphaproteobacteria</taxon>
        <taxon>Hyphomicrobiales</taxon>
        <taxon>Hyphomicrobiaceae</taxon>
        <taxon>Hyphomicrobium</taxon>
    </lineage>
</organism>
<dbReference type="Pfam" id="PF03734">
    <property type="entry name" value="YkuD"/>
    <property type="match status" value="1"/>
</dbReference>
<dbReference type="RefSeq" id="WP_023785578.1">
    <property type="nucleotide sequence ID" value="NC_022997.1"/>
</dbReference>
<keyword evidence="11" id="KW-1185">Reference proteome</keyword>
<dbReference type="InterPro" id="IPR005490">
    <property type="entry name" value="LD_TPept_cat_dom"/>
</dbReference>
<evidence type="ECO:0000313" key="10">
    <source>
        <dbReference type="EMBL" id="AHB47241.1"/>
    </source>
</evidence>
<dbReference type="GO" id="GO:0009252">
    <property type="term" value="P:peptidoglycan biosynthetic process"/>
    <property type="evidence" value="ECO:0007669"/>
    <property type="project" value="UniProtKB-UniPathway"/>
</dbReference>
<dbReference type="PANTHER" id="PTHR36699:SF1">
    <property type="entry name" value="L,D-TRANSPEPTIDASE YAFK-RELATED"/>
    <property type="match status" value="1"/>
</dbReference>
<dbReference type="SUPFAM" id="SSF141523">
    <property type="entry name" value="L,D-transpeptidase catalytic domain-like"/>
    <property type="match status" value="1"/>
</dbReference>
<evidence type="ECO:0000256" key="2">
    <source>
        <dbReference type="ARBA" id="ARBA00005992"/>
    </source>
</evidence>
<feature type="active site" description="Proton donor/acceptor" evidence="7">
    <location>
        <position position="160"/>
    </location>
</feature>
<dbReference type="GO" id="GO:0004180">
    <property type="term" value="F:carboxypeptidase activity"/>
    <property type="evidence" value="ECO:0007669"/>
    <property type="project" value="UniProtKB-ARBA"/>
</dbReference>
<evidence type="ECO:0000256" key="5">
    <source>
        <dbReference type="ARBA" id="ARBA00022984"/>
    </source>
</evidence>
<dbReference type="GO" id="GO:0008360">
    <property type="term" value="P:regulation of cell shape"/>
    <property type="evidence" value="ECO:0007669"/>
    <property type="project" value="UniProtKB-UniRule"/>
</dbReference>
<dbReference type="GO" id="GO:0071555">
    <property type="term" value="P:cell wall organization"/>
    <property type="evidence" value="ECO:0007669"/>
    <property type="project" value="UniProtKB-UniRule"/>
</dbReference>
<dbReference type="HOGENOM" id="CLU_032558_0_0_5"/>
<evidence type="ECO:0000256" key="8">
    <source>
        <dbReference type="SAM" id="MobiDB-lite"/>
    </source>
</evidence>
<dbReference type="CDD" id="cd16913">
    <property type="entry name" value="YkuD_like"/>
    <property type="match status" value="1"/>
</dbReference>
<evidence type="ECO:0000256" key="6">
    <source>
        <dbReference type="ARBA" id="ARBA00023316"/>
    </source>
</evidence>
<proteinExistence type="inferred from homology"/>
<dbReference type="PANTHER" id="PTHR36699">
    <property type="entry name" value="LD-TRANSPEPTIDASE"/>
    <property type="match status" value="1"/>
</dbReference>
<keyword evidence="4 7" id="KW-0133">Cell shape</keyword>
<keyword evidence="6 7" id="KW-0961">Cell wall biogenesis/degradation</keyword>
<keyword evidence="3" id="KW-0808">Transferase</keyword>
<keyword evidence="5 7" id="KW-0573">Peptidoglycan synthesis</keyword>
<evidence type="ECO:0000259" key="9">
    <source>
        <dbReference type="PROSITE" id="PS52029"/>
    </source>
</evidence>
<dbReference type="EMBL" id="CP006912">
    <property type="protein sequence ID" value="AHB47241.1"/>
    <property type="molecule type" value="Genomic_DNA"/>
</dbReference>
<dbReference type="Proteomes" id="UP000018542">
    <property type="component" value="Chromosome"/>
</dbReference>
<evidence type="ECO:0000313" key="11">
    <source>
        <dbReference type="Proteomes" id="UP000018542"/>
    </source>
</evidence>
<dbReference type="GO" id="GO:0016740">
    <property type="term" value="F:transferase activity"/>
    <property type="evidence" value="ECO:0007669"/>
    <property type="project" value="UniProtKB-KW"/>
</dbReference>
<dbReference type="PATRIC" id="fig|1029756.8.peg.139"/>
<comment type="pathway">
    <text evidence="1 7">Cell wall biogenesis; peptidoglycan biosynthesis.</text>
</comment>
<feature type="domain" description="L,D-TPase catalytic" evidence="9">
    <location>
        <begin position="68"/>
        <end position="199"/>
    </location>
</feature>